<proteinExistence type="predicted"/>
<dbReference type="WBParaSite" id="RSKR_0000326600.1">
    <property type="protein sequence ID" value="RSKR_0000326600.1"/>
    <property type="gene ID" value="RSKR_0000326600"/>
</dbReference>
<evidence type="ECO:0000313" key="2">
    <source>
        <dbReference type="WBParaSite" id="RSKR_0000326600.1"/>
    </source>
</evidence>
<evidence type="ECO:0000313" key="1">
    <source>
        <dbReference type="Proteomes" id="UP000095286"/>
    </source>
</evidence>
<protein>
    <submittedName>
        <fullName evidence="2">UPF0020 domain-containing protein</fullName>
    </submittedName>
</protein>
<organism evidence="1 2">
    <name type="scientific">Rhabditophanes sp. KR3021</name>
    <dbReference type="NCBI Taxonomy" id="114890"/>
    <lineage>
        <taxon>Eukaryota</taxon>
        <taxon>Metazoa</taxon>
        <taxon>Ecdysozoa</taxon>
        <taxon>Nematoda</taxon>
        <taxon>Chromadorea</taxon>
        <taxon>Rhabditida</taxon>
        <taxon>Tylenchina</taxon>
        <taxon>Panagrolaimomorpha</taxon>
        <taxon>Strongyloidoidea</taxon>
        <taxon>Alloionematidae</taxon>
        <taxon>Rhabditophanes</taxon>
    </lineage>
</organism>
<reference evidence="2" key="1">
    <citation type="submission" date="2016-11" db="UniProtKB">
        <authorList>
            <consortium name="WormBaseParasite"/>
        </authorList>
    </citation>
    <scope>IDENTIFICATION</scope>
    <source>
        <strain evidence="2">KR3021</strain>
    </source>
</reference>
<dbReference type="Proteomes" id="UP000095286">
    <property type="component" value="Unplaced"/>
</dbReference>
<accession>A0AC35TRD1</accession>
<sequence>MSPSRYLFVFSQVHPDFRSAEFKAVTEIFDIPFDETLINKKEYLYVLEMATIEHVQQILSRAMLVKYAIQIYGSGDDHGRMHVELKKKAHLFDRFNVEGQSFAIRVRPFGRKRDLSYMNETIAGYGQYLPLQNANIDLVNPTNTFNIVEQYNEKAKGFELEKVMFGRFIGFGSGHLKTKYNLRDRSYIGNTTMDPELSFIQANLVKADKGKIGLDPFVGTGGLILPLAEFGCYVTGTELNYQIARSIGKSSRVGEGLLTEKTTHRANFEQYGLLDKFMYHCHADASHHELWRLQKDGSGIYDIVVADPAYGIREKARKIGYKTRKDHWTMPSSEHQVHFPEKQTYDITTMNLDLVNLGARNLVVGGRIGYWFPVFPQEYSDDVVPLHPSLRLVANCEQPLGIKYSRRLLVFEKIKNTEVDEAAYVTRDIFKIENVRQRIFNS</sequence>
<name>A0AC35TRD1_9BILA</name>